<dbReference type="EMBL" id="KZ613470">
    <property type="protein sequence ID" value="PMD25598.1"/>
    <property type="molecule type" value="Genomic_DNA"/>
</dbReference>
<organism evidence="1 2">
    <name type="scientific">Hyaloscypha hepaticicola</name>
    <dbReference type="NCBI Taxonomy" id="2082293"/>
    <lineage>
        <taxon>Eukaryota</taxon>
        <taxon>Fungi</taxon>
        <taxon>Dikarya</taxon>
        <taxon>Ascomycota</taxon>
        <taxon>Pezizomycotina</taxon>
        <taxon>Leotiomycetes</taxon>
        <taxon>Helotiales</taxon>
        <taxon>Hyaloscyphaceae</taxon>
        <taxon>Hyaloscypha</taxon>
    </lineage>
</organism>
<accession>A0A2J6QH75</accession>
<reference evidence="1 2" key="1">
    <citation type="submission" date="2016-05" db="EMBL/GenBank/DDBJ databases">
        <title>A degradative enzymes factory behind the ericoid mycorrhizal symbiosis.</title>
        <authorList>
            <consortium name="DOE Joint Genome Institute"/>
            <person name="Martino E."/>
            <person name="Morin E."/>
            <person name="Grelet G."/>
            <person name="Kuo A."/>
            <person name="Kohler A."/>
            <person name="Daghino S."/>
            <person name="Barry K."/>
            <person name="Choi C."/>
            <person name="Cichocki N."/>
            <person name="Clum A."/>
            <person name="Copeland A."/>
            <person name="Hainaut M."/>
            <person name="Haridas S."/>
            <person name="Labutti K."/>
            <person name="Lindquist E."/>
            <person name="Lipzen A."/>
            <person name="Khouja H.-R."/>
            <person name="Murat C."/>
            <person name="Ohm R."/>
            <person name="Olson A."/>
            <person name="Spatafora J."/>
            <person name="Veneault-Fourrey C."/>
            <person name="Henrissat B."/>
            <person name="Grigoriev I."/>
            <person name="Martin F."/>
            <person name="Perotto S."/>
        </authorList>
    </citation>
    <scope>NUCLEOTIDE SEQUENCE [LARGE SCALE GENOMIC DNA]</scope>
    <source>
        <strain evidence="1 2">UAMH 7357</strain>
    </source>
</reference>
<gene>
    <name evidence="1" type="ORF">NA56DRAFT_699537</name>
</gene>
<sequence>MASDLFDSNLNTIPGDTLFSELRFIHRTAKRFFQSDPLLRTPGYDHKASVPNCHLRRIRTSNIETMSDIVRFFQRYHDRLLKGPEPLLPEQLSLPHLVMARHNEEQSLAIIGWHLLRDTCGYAKTQVSLSLPSDGVSTLMSNSEESRNVDQDAKSDATGFQQANIHRARSFIAISRPLSIALLISLTTPTNI</sequence>
<evidence type="ECO:0000313" key="1">
    <source>
        <dbReference type="EMBL" id="PMD25598.1"/>
    </source>
</evidence>
<name>A0A2J6QH75_9HELO</name>
<dbReference type="Proteomes" id="UP000235672">
    <property type="component" value="Unassembled WGS sequence"/>
</dbReference>
<protein>
    <submittedName>
        <fullName evidence="1">Uncharacterized protein</fullName>
    </submittedName>
</protein>
<proteinExistence type="predicted"/>
<keyword evidence="2" id="KW-1185">Reference proteome</keyword>
<dbReference type="AlphaFoldDB" id="A0A2J6QH75"/>
<evidence type="ECO:0000313" key="2">
    <source>
        <dbReference type="Proteomes" id="UP000235672"/>
    </source>
</evidence>